<dbReference type="InterPro" id="IPR001680">
    <property type="entry name" value="WD40_rpt"/>
</dbReference>
<dbReference type="PANTHER" id="PTHR44083:SF35">
    <property type="entry name" value="TOPLESS-RELATED PROTEIN 4-LIKE ISOFORM X1"/>
    <property type="match status" value="1"/>
</dbReference>
<feature type="repeat" description="WD" evidence="1">
    <location>
        <begin position="201"/>
        <end position="242"/>
    </location>
</feature>
<accession>A0A059CQM3</accession>
<feature type="region of interest" description="Disordered" evidence="2">
    <location>
        <begin position="386"/>
        <end position="407"/>
    </location>
</feature>
<dbReference type="SMART" id="SM00320">
    <property type="entry name" value="WD40"/>
    <property type="match status" value="8"/>
</dbReference>
<dbReference type="SUPFAM" id="SSF50998">
    <property type="entry name" value="Quinoprotein alcohol dehydrogenase-like"/>
    <property type="match status" value="1"/>
</dbReference>
<dbReference type="Pfam" id="PF00400">
    <property type="entry name" value="WD40"/>
    <property type="match status" value="3"/>
</dbReference>
<dbReference type="SUPFAM" id="SSF50978">
    <property type="entry name" value="WD40 repeat-like"/>
    <property type="match status" value="1"/>
</dbReference>
<reference evidence="3" key="1">
    <citation type="submission" date="2013-07" db="EMBL/GenBank/DDBJ databases">
        <title>The genome of Eucalyptus grandis.</title>
        <authorList>
            <person name="Schmutz J."/>
            <person name="Hayes R."/>
            <person name="Myburg A."/>
            <person name="Tuskan G."/>
            <person name="Grattapaglia D."/>
            <person name="Rokhsar D.S."/>
        </authorList>
    </citation>
    <scope>NUCLEOTIDE SEQUENCE</scope>
    <source>
        <tissue evidence="3">Leaf extractions</tissue>
    </source>
</reference>
<evidence type="ECO:0000313" key="3">
    <source>
        <dbReference type="EMBL" id="KCW80499.1"/>
    </source>
</evidence>
<organism evidence="3">
    <name type="scientific">Eucalyptus grandis</name>
    <name type="common">Flooded gum</name>
    <dbReference type="NCBI Taxonomy" id="71139"/>
    <lineage>
        <taxon>Eukaryota</taxon>
        <taxon>Viridiplantae</taxon>
        <taxon>Streptophyta</taxon>
        <taxon>Embryophyta</taxon>
        <taxon>Tracheophyta</taxon>
        <taxon>Spermatophyta</taxon>
        <taxon>Magnoliopsida</taxon>
        <taxon>eudicotyledons</taxon>
        <taxon>Gunneridae</taxon>
        <taxon>Pentapetalae</taxon>
        <taxon>rosids</taxon>
        <taxon>malvids</taxon>
        <taxon>Myrtales</taxon>
        <taxon>Myrtaceae</taxon>
        <taxon>Myrtoideae</taxon>
        <taxon>Eucalypteae</taxon>
        <taxon>Eucalyptus</taxon>
    </lineage>
</organism>
<dbReference type="InterPro" id="IPR011047">
    <property type="entry name" value="Quinoprotein_ADH-like_sf"/>
</dbReference>
<evidence type="ECO:0000256" key="2">
    <source>
        <dbReference type="SAM" id="MobiDB-lite"/>
    </source>
</evidence>
<dbReference type="InParanoid" id="A0A059CQM3"/>
<dbReference type="AlphaFoldDB" id="A0A059CQM3"/>
<gene>
    <name evidence="3" type="ORF">EUGRSUZ_C01846</name>
</gene>
<dbReference type="PANTHER" id="PTHR44083">
    <property type="entry name" value="TOPLESS-RELATED PROTEIN 1-RELATED"/>
    <property type="match status" value="1"/>
</dbReference>
<dbReference type="Gene3D" id="2.130.10.10">
    <property type="entry name" value="YVTN repeat-like/Quinoprotein amine dehydrogenase"/>
    <property type="match status" value="3"/>
</dbReference>
<evidence type="ECO:0000256" key="1">
    <source>
        <dbReference type="PROSITE-ProRule" id="PRU00221"/>
    </source>
</evidence>
<sequence>MKQVSRLTYSNSGHAIQALLSNGVHKLWEWQKENANLEGRATISVKIELRQPPAWNWMTNDTSDTNPEDAVPCSALSMNDLLSASRGTILCGIFLLLLIKEKKVKSFFHPSRDVMVELLSPFPKKGDAIEASASWHIWPTFTCKVVNTILPADIHTTTAFLHTPSPTTFSAFHPQDKTIIAIGMEDSSIRIYNNPRTYFHCRGHQERITGLAFSGVLNVLVSSGADSQLCVWSTDGLEKRASKFLQMLPGRGAAPPADTRVQFHVDQIHLLVVHKTQIATYEAPDLECLHQWVTREASSPITDATFSCNGQSIYVSFEDGSIGVLTTSTFRLRCCINPTAYIPANPSLRVYPLVIAAHPWEPNKFALGLTDGSVYMLEPLGSKGKWGTPPPVKNGAGPSTTTRRNRFRSTRKVNNLPVKILPVTYKNQSHGQSSYSSDDLPKNVVMSTPNQGSPIKSMDFHPEQQILLLVGTNMGDVMVWEVGSRARIFLRNFKVRDLGSCSRTLQASLANDYRASVNRVMWCPDGTLFGVAYSKHIVHIYSYHGGDDIRNHLEIEAHVGSVNDLGFSCPNKQLCVVTCGDDWLIKVWDAVTGAKQHSFKGHEAPVYSVCPRCTENVQFIYSASTDGKIKAWFYDDGGPRVDYDAPGRSSVVMAFSADGTRLFSHGTNIEEESHLVEWDEGMWTIRRWYCGLRRKLGGIGQFDISKNGFLAAGDECMVKFWDMDNNNILTTTDAEGGLPASPCIRFNKEGTLLAVSKIDSGFKILANPDGIMLLRTVENWLF</sequence>
<protein>
    <submittedName>
        <fullName evidence="3">Uncharacterized protein</fullName>
    </submittedName>
</protein>
<dbReference type="InterPro" id="IPR036322">
    <property type="entry name" value="WD40_repeat_dom_sf"/>
</dbReference>
<name>A0A059CQM3_EUCGR</name>
<dbReference type="Gramene" id="KCW80499">
    <property type="protein sequence ID" value="KCW80499"/>
    <property type="gene ID" value="EUGRSUZ_C01846"/>
</dbReference>
<dbReference type="InterPro" id="IPR015943">
    <property type="entry name" value="WD40/YVTN_repeat-like_dom_sf"/>
</dbReference>
<proteinExistence type="predicted"/>
<dbReference type="InterPro" id="IPR027728">
    <property type="entry name" value="Topless_fam"/>
</dbReference>
<dbReference type="STRING" id="71139.A0A059CQM3"/>
<dbReference type="GO" id="GO:0006355">
    <property type="term" value="P:regulation of DNA-templated transcription"/>
    <property type="evidence" value="ECO:0000318"/>
    <property type="project" value="GO_Central"/>
</dbReference>
<dbReference type="PROSITE" id="PS50294">
    <property type="entry name" value="WD_REPEATS_REGION"/>
    <property type="match status" value="1"/>
</dbReference>
<keyword evidence="1" id="KW-0853">WD repeat</keyword>
<dbReference type="EMBL" id="KK198755">
    <property type="protein sequence ID" value="KCW80499.1"/>
    <property type="molecule type" value="Genomic_DNA"/>
</dbReference>
<dbReference type="PROSITE" id="PS50082">
    <property type="entry name" value="WD_REPEATS_2"/>
    <property type="match status" value="1"/>
</dbReference>